<dbReference type="AlphaFoldDB" id="A0A1H0F8G6"/>
<dbReference type="OrthoDB" id="8478929at2"/>
<dbReference type="Proteomes" id="UP000324252">
    <property type="component" value="Unassembled WGS sequence"/>
</dbReference>
<sequence length="254" mass="27628">MKKDELSAALSSLVGNKLADEIAEDFVRLRGDASTRTLSTSSVGKFVESFVQCLQYMATGKWDEKPSVDAYLDKVAENQLAIPEGLRVCAPRMARAMYTLRNKRNIAHKNPVDANSHDLVTAHQCGAWIMSEMLREATGLSMEQAGVLVGQVQAPVGVLVEEIEGVRLVHASVSIKEETIILLHSHYPEKVAKSQILATMSARSPKSVGNDLAALVRDKVIFGNPKDGYRLTQEGMVRAVGLVRKLADSKQAAA</sequence>
<dbReference type="EMBL" id="FQZZ01000005">
    <property type="protein sequence ID" value="SHK46134.1"/>
    <property type="molecule type" value="Genomic_DNA"/>
</dbReference>
<organism evidence="1 2">
    <name type="scientific">Lutimaribacter pacificus</name>
    <dbReference type="NCBI Taxonomy" id="391948"/>
    <lineage>
        <taxon>Bacteria</taxon>
        <taxon>Pseudomonadati</taxon>
        <taxon>Pseudomonadota</taxon>
        <taxon>Alphaproteobacteria</taxon>
        <taxon>Rhodobacterales</taxon>
        <taxon>Roseobacteraceae</taxon>
        <taxon>Lutimaribacter</taxon>
    </lineage>
</organism>
<name>A0A1H0F8G6_9RHOB</name>
<accession>A0A1H0F8G6</accession>
<reference evidence="1 2" key="1">
    <citation type="submission" date="2016-11" db="EMBL/GenBank/DDBJ databases">
        <authorList>
            <person name="Varghese N."/>
            <person name="Submissions S."/>
        </authorList>
    </citation>
    <scope>NUCLEOTIDE SEQUENCE [LARGE SCALE GENOMIC DNA]</scope>
    <source>
        <strain evidence="1 2">DSM 29620</strain>
    </source>
</reference>
<evidence type="ECO:0000313" key="2">
    <source>
        <dbReference type="Proteomes" id="UP000324252"/>
    </source>
</evidence>
<proteinExistence type="predicted"/>
<keyword evidence="2" id="KW-1185">Reference proteome</keyword>
<evidence type="ECO:0000313" key="1">
    <source>
        <dbReference type="EMBL" id="SHK46134.1"/>
    </source>
</evidence>
<protein>
    <submittedName>
        <fullName evidence="1">Uncharacterized protein</fullName>
    </submittedName>
</protein>
<dbReference type="RefSeq" id="WP_149787600.1">
    <property type="nucleotide sequence ID" value="NZ_FNIO01000002.1"/>
</dbReference>
<gene>
    <name evidence="1" type="ORF">SAMN05444142_105226</name>
</gene>